<dbReference type="SUPFAM" id="SSF47413">
    <property type="entry name" value="lambda repressor-like DNA-binding domains"/>
    <property type="match status" value="1"/>
</dbReference>
<proteinExistence type="predicted"/>
<dbReference type="InterPro" id="IPR010982">
    <property type="entry name" value="Lambda_DNA-bd_dom_sf"/>
</dbReference>
<accession>A0A1M6WD96</accession>
<dbReference type="EMBL" id="FQZY01000108">
    <property type="protein sequence ID" value="SHK91732.1"/>
    <property type="molecule type" value="Genomic_DNA"/>
</dbReference>
<dbReference type="InterPro" id="IPR012296">
    <property type="entry name" value="Nuclease_put_TT1808"/>
</dbReference>
<dbReference type="Pfam" id="PF01381">
    <property type="entry name" value="HTH_3"/>
    <property type="match status" value="1"/>
</dbReference>
<name>A0A1M6WD96_9FIRM</name>
<gene>
    <name evidence="2" type="ORF">SAMN02745243_03994</name>
</gene>
<dbReference type="Pfam" id="PF05685">
    <property type="entry name" value="Uma2"/>
    <property type="match status" value="1"/>
</dbReference>
<reference evidence="2 3" key="1">
    <citation type="submission" date="2016-11" db="EMBL/GenBank/DDBJ databases">
        <authorList>
            <person name="Jaros S."/>
            <person name="Januszkiewicz K."/>
            <person name="Wedrychowicz H."/>
        </authorList>
    </citation>
    <scope>NUCLEOTIDE SEQUENCE [LARGE SCALE GENOMIC DNA]</scope>
    <source>
        <strain evidence="2 3">DSM 15480</strain>
    </source>
</reference>
<evidence type="ECO:0000313" key="3">
    <source>
        <dbReference type="Proteomes" id="UP000184301"/>
    </source>
</evidence>
<dbReference type="STRING" id="1121950.SAMN02745243_03994"/>
<keyword evidence="2" id="KW-0540">Nuclease</keyword>
<organism evidence="2 3">
    <name type="scientific">Hespellia stercorisuis DSM 15480</name>
    <dbReference type="NCBI Taxonomy" id="1121950"/>
    <lineage>
        <taxon>Bacteria</taxon>
        <taxon>Bacillati</taxon>
        <taxon>Bacillota</taxon>
        <taxon>Clostridia</taxon>
        <taxon>Lachnospirales</taxon>
        <taxon>Lachnospiraceae</taxon>
        <taxon>Hespellia</taxon>
    </lineage>
</organism>
<dbReference type="PANTHER" id="PTHR34107:SF4">
    <property type="entry name" value="SLL1222 PROTEIN"/>
    <property type="match status" value="1"/>
</dbReference>
<evidence type="ECO:0000313" key="2">
    <source>
        <dbReference type="EMBL" id="SHK91732.1"/>
    </source>
</evidence>
<dbReference type="SMART" id="SM00530">
    <property type="entry name" value="HTH_XRE"/>
    <property type="match status" value="1"/>
</dbReference>
<dbReference type="InterPro" id="IPR001387">
    <property type="entry name" value="Cro/C1-type_HTH"/>
</dbReference>
<dbReference type="SUPFAM" id="SSF52980">
    <property type="entry name" value="Restriction endonuclease-like"/>
    <property type="match status" value="1"/>
</dbReference>
<dbReference type="OrthoDB" id="9808428at2"/>
<dbReference type="Proteomes" id="UP000184301">
    <property type="component" value="Unassembled WGS sequence"/>
</dbReference>
<dbReference type="GO" id="GO:0004519">
    <property type="term" value="F:endonuclease activity"/>
    <property type="evidence" value="ECO:0007669"/>
    <property type="project" value="UniProtKB-KW"/>
</dbReference>
<keyword evidence="2" id="KW-0255">Endonuclease</keyword>
<keyword evidence="2" id="KW-0378">Hydrolase</keyword>
<dbReference type="Gene3D" id="1.10.260.40">
    <property type="entry name" value="lambda repressor-like DNA-binding domains"/>
    <property type="match status" value="1"/>
</dbReference>
<dbReference type="Gene3D" id="3.90.1570.10">
    <property type="entry name" value="tt1808, chain A"/>
    <property type="match status" value="1"/>
</dbReference>
<dbReference type="CDD" id="cd06260">
    <property type="entry name" value="DUF820-like"/>
    <property type="match status" value="1"/>
</dbReference>
<protein>
    <submittedName>
        <fullName evidence="2">Endonuclease, Uma2 family (Restriction endonuclease fold)</fullName>
    </submittedName>
</protein>
<evidence type="ECO:0000259" key="1">
    <source>
        <dbReference type="PROSITE" id="PS50943"/>
    </source>
</evidence>
<dbReference type="CDD" id="cd00093">
    <property type="entry name" value="HTH_XRE"/>
    <property type="match status" value="1"/>
</dbReference>
<feature type="domain" description="HTH cro/C1-type" evidence="1">
    <location>
        <begin position="6"/>
        <end position="61"/>
    </location>
</feature>
<dbReference type="AlphaFoldDB" id="A0A1M6WD96"/>
<dbReference type="InterPro" id="IPR011335">
    <property type="entry name" value="Restrct_endonuc-II-like"/>
</dbReference>
<dbReference type="InterPro" id="IPR008538">
    <property type="entry name" value="Uma2"/>
</dbReference>
<dbReference type="PANTHER" id="PTHR34107">
    <property type="entry name" value="SLL0198 PROTEIN-RELATED"/>
    <property type="match status" value="1"/>
</dbReference>
<sequence>MQIEQIKARKKQLKMTNAQLAEKSGVSLGTVNKILSGATRNPSSANMDAIIAALDFPSYKLEGLDTTVSVVRETSAFNATVCRYTIDDYYALPQDIRAELIDGQFYYMSSPSIMHQHILRELSYFFTDYIKHNHGKCSLYFAPCDVRLDKDDYTMLQPDMMIICDPEKTQNGRYCDGAPDFIIEIVSPSNPAHDYYKKSEKYWAAGVQEYWIVDPQKEKITVYLFAINDTIPTLYTFKDKVPVQLYPGLEIDFSKINL</sequence>
<keyword evidence="3" id="KW-1185">Reference proteome</keyword>
<dbReference type="RefSeq" id="WP_073113237.1">
    <property type="nucleotide sequence ID" value="NZ_FQZY01000108.1"/>
</dbReference>
<dbReference type="GO" id="GO:0003677">
    <property type="term" value="F:DNA binding"/>
    <property type="evidence" value="ECO:0007669"/>
    <property type="project" value="InterPro"/>
</dbReference>
<dbReference type="PROSITE" id="PS50943">
    <property type="entry name" value="HTH_CROC1"/>
    <property type="match status" value="1"/>
</dbReference>